<comment type="subcellular location">
    <subcellularLocation>
        <location evidence="1">Cytoplasm</location>
    </subcellularLocation>
</comment>
<dbReference type="GO" id="GO:0006511">
    <property type="term" value="P:ubiquitin-dependent protein catabolic process"/>
    <property type="evidence" value="ECO:0007669"/>
    <property type="project" value="TreeGrafter"/>
</dbReference>
<feature type="non-terminal residue" evidence="4">
    <location>
        <position position="117"/>
    </location>
</feature>
<keyword evidence="5" id="KW-1185">Reference proteome</keyword>
<dbReference type="InterPro" id="IPR015496">
    <property type="entry name" value="Ubiquilin"/>
</dbReference>
<evidence type="ECO:0000313" key="5">
    <source>
        <dbReference type="Proteomes" id="UP000518266"/>
    </source>
</evidence>
<accession>A0A7J5YNS5</accession>
<dbReference type="PANTHER" id="PTHR10677:SF16">
    <property type="entry name" value="UBIQUILIN-1"/>
    <property type="match status" value="1"/>
</dbReference>
<dbReference type="GO" id="GO:0005829">
    <property type="term" value="C:cytosol"/>
    <property type="evidence" value="ECO:0007669"/>
    <property type="project" value="TreeGrafter"/>
</dbReference>
<dbReference type="OrthoDB" id="9450922at2759"/>
<keyword evidence="2" id="KW-0963">Cytoplasm</keyword>
<organism evidence="4 5">
    <name type="scientific">Dissostichus mawsoni</name>
    <name type="common">Antarctic cod</name>
    <dbReference type="NCBI Taxonomy" id="36200"/>
    <lineage>
        <taxon>Eukaryota</taxon>
        <taxon>Metazoa</taxon>
        <taxon>Chordata</taxon>
        <taxon>Craniata</taxon>
        <taxon>Vertebrata</taxon>
        <taxon>Euteleostomi</taxon>
        <taxon>Actinopterygii</taxon>
        <taxon>Neopterygii</taxon>
        <taxon>Teleostei</taxon>
        <taxon>Neoteleostei</taxon>
        <taxon>Acanthomorphata</taxon>
        <taxon>Eupercaria</taxon>
        <taxon>Perciformes</taxon>
        <taxon>Notothenioidei</taxon>
        <taxon>Nototheniidae</taxon>
        <taxon>Dissostichus</taxon>
    </lineage>
</organism>
<feature type="domain" description="UBA" evidence="3">
    <location>
        <begin position="75"/>
        <end position="117"/>
    </location>
</feature>
<dbReference type="InterPro" id="IPR009060">
    <property type="entry name" value="UBA-like_sf"/>
</dbReference>
<dbReference type="PROSITE" id="PS50030">
    <property type="entry name" value="UBA"/>
    <property type="match status" value="1"/>
</dbReference>
<dbReference type="Gene3D" id="1.10.8.10">
    <property type="entry name" value="DNA helicase RuvA subunit, C-terminal domain"/>
    <property type="match status" value="1"/>
</dbReference>
<dbReference type="GO" id="GO:0031593">
    <property type="term" value="F:polyubiquitin modification-dependent protein binding"/>
    <property type="evidence" value="ECO:0007669"/>
    <property type="project" value="TreeGrafter"/>
</dbReference>
<dbReference type="InterPro" id="IPR015940">
    <property type="entry name" value="UBA"/>
</dbReference>
<dbReference type="PANTHER" id="PTHR10677">
    <property type="entry name" value="UBIQUILIN"/>
    <property type="match status" value="1"/>
</dbReference>
<evidence type="ECO:0000259" key="3">
    <source>
        <dbReference type="PROSITE" id="PS50030"/>
    </source>
</evidence>
<dbReference type="AlphaFoldDB" id="A0A7J5YNS5"/>
<name>A0A7J5YNS5_DISMA</name>
<evidence type="ECO:0000313" key="4">
    <source>
        <dbReference type="EMBL" id="KAF3851166.1"/>
    </source>
</evidence>
<sequence length="117" mass="12725">MQSPELLSAMLNPRAMEALLHIQQGLQTLAAEVPTLIPTQSDSGPRVAAVTEQQQQQFVQQMLQALANTDNGVHVEDAEFQDELEHLSSMGFGDREANLQILISTGGDLCTAIQQLL</sequence>
<dbReference type="SUPFAM" id="SSF46934">
    <property type="entry name" value="UBA-like"/>
    <property type="match status" value="1"/>
</dbReference>
<evidence type="ECO:0000256" key="2">
    <source>
        <dbReference type="ARBA" id="ARBA00022490"/>
    </source>
</evidence>
<protein>
    <recommendedName>
        <fullName evidence="3">UBA domain-containing protein</fullName>
    </recommendedName>
</protein>
<proteinExistence type="predicted"/>
<evidence type="ECO:0000256" key="1">
    <source>
        <dbReference type="ARBA" id="ARBA00004496"/>
    </source>
</evidence>
<reference evidence="4 5" key="1">
    <citation type="submission" date="2020-03" db="EMBL/GenBank/DDBJ databases">
        <title>Dissostichus mawsoni Genome sequencing and assembly.</title>
        <authorList>
            <person name="Park H."/>
        </authorList>
    </citation>
    <scope>NUCLEOTIDE SEQUENCE [LARGE SCALE GENOMIC DNA]</scope>
    <source>
        <strain evidence="4">DM0001</strain>
        <tissue evidence="4">Muscle</tissue>
    </source>
</reference>
<dbReference type="EMBL" id="JAAKFY010000010">
    <property type="protein sequence ID" value="KAF3851166.1"/>
    <property type="molecule type" value="Genomic_DNA"/>
</dbReference>
<gene>
    <name evidence="4" type="ORF">F7725_012938</name>
</gene>
<comment type="caution">
    <text evidence="4">The sequence shown here is derived from an EMBL/GenBank/DDBJ whole genome shotgun (WGS) entry which is preliminary data.</text>
</comment>
<dbReference type="Proteomes" id="UP000518266">
    <property type="component" value="Unassembled WGS sequence"/>
</dbReference>